<keyword evidence="14" id="KW-0175">Coiled coil</keyword>
<evidence type="ECO:0000256" key="10">
    <source>
        <dbReference type="ARBA" id="ARBA00048305"/>
    </source>
</evidence>
<dbReference type="EC" id="1.4.3.16" evidence="4 11"/>
<gene>
    <name evidence="17" type="ORF">EDC56_0238</name>
</gene>
<evidence type="ECO:0000259" key="15">
    <source>
        <dbReference type="Pfam" id="PF00890"/>
    </source>
</evidence>
<evidence type="ECO:0000256" key="2">
    <source>
        <dbReference type="ARBA" id="ARBA00004950"/>
    </source>
</evidence>
<dbReference type="GO" id="GO:0005737">
    <property type="term" value="C:cytoplasm"/>
    <property type="evidence" value="ECO:0007669"/>
    <property type="project" value="UniProtKB-SubCell"/>
</dbReference>
<dbReference type="InterPro" id="IPR003953">
    <property type="entry name" value="FAD-dep_OxRdtase_2_FAD-bd"/>
</dbReference>
<dbReference type="GO" id="GO:0034628">
    <property type="term" value="P:'de novo' NAD+ biosynthetic process from L-aspartate"/>
    <property type="evidence" value="ECO:0007669"/>
    <property type="project" value="TreeGrafter"/>
</dbReference>
<feature type="domain" description="Fumarate reductase/succinate dehydrogenase flavoprotein-like C-terminal" evidence="16">
    <location>
        <begin position="450"/>
        <end position="534"/>
    </location>
</feature>
<dbReference type="AlphaFoldDB" id="A0A3N2DZJ0"/>
<name>A0A3N2DZJ0_9GAMM</name>
<dbReference type="SUPFAM" id="SSF51905">
    <property type="entry name" value="FAD/NAD(P)-binding domain"/>
    <property type="match status" value="1"/>
</dbReference>
<evidence type="ECO:0000256" key="9">
    <source>
        <dbReference type="ARBA" id="ARBA00023002"/>
    </source>
</evidence>
<comment type="catalytic activity">
    <reaction evidence="10">
        <text>L-aspartate + O2 = iminosuccinate + H2O2</text>
        <dbReference type="Rhea" id="RHEA:25876"/>
        <dbReference type="ChEBI" id="CHEBI:15379"/>
        <dbReference type="ChEBI" id="CHEBI:16240"/>
        <dbReference type="ChEBI" id="CHEBI:29991"/>
        <dbReference type="ChEBI" id="CHEBI:77875"/>
        <dbReference type="EC" id="1.4.3.16"/>
    </reaction>
    <physiologicalReaction direction="left-to-right" evidence="10">
        <dbReference type="Rhea" id="RHEA:25877"/>
    </physiologicalReaction>
</comment>
<dbReference type="Gene3D" id="3.90.700.10">
    <property type="entry name" value="Succinate dehydrogenase/fumarate reductase flavoprotein, catalytic domain"/>
    <property type="match status" value="1"/>
</dbReference>
<evidence type="ECO:0000313" key="17">
    <source>
        <dbReference type="EMBL" id="ROS04725.1"/>
    </source>
</evidence>
<accession>A0A3N2DZJ0</accession>
<keyword evidence="18" id="KW-1185">Reference proteome</keyword>
<dbReference type="Proteomes" id="UP000275394">
    <property type="component" value="Unassembled WGS sequence"/>
</dbReference>
<evidence type="ECO:0000256" key="8">
    <source>
        <dbReference type="ARBA" id="ARBA00022827"/>
    </source>
</evidence>
<keyword evidence="7 13" id="KW-0662">Pyridine nucleotide biosynthesis</keyword>
<evidence type="ECO:0000259" key="16">
    <source>
        <dbReference type="Pfam" id="PF02910"/>
    </source>
</evidence>
<feature type="domain" description="FAD-dependent oxidoreductase 2 FAD-binding" evidence="15">
    <location>
        <begin position="20"/>
        <end position="401"/>
    </location>
</feature>
<dbReference type="PIRSF" id="PIRSF000171">
    <property type="entry name" value="SDHA_APRA_LASPO"/>
    <property type="match status" value="1"/>
</dbReference>
<evidence type="ECO:0000256" key="1">
    <source>
        <dbReference type="ARBA" id="ARBA00001974"/>
    </source>
</evidence>
<keyword evidence="6 13" id="KW-0285">Flavoprotein</keyword>
<dbReference type="PANTHER" id="PTHR42716">
    <property type="entry name" value="L-ASPARTATE OXIDASE"/>
    <property type="match status" value="1"/>
</dbReference>
<dbReference type="PRINTS" id="PR00368">
    <property type="entry name" value="FADPNR"/>
</dbReference>
<proteinExistence type="inferred from homology"/>
<evidence type="ECO:0000256" key="13">
    <source>
        <dbReference type="RuleBase" id="RU362049"/>
    </source>
</evidence>
<dbReference type="InterPro" id="IPR015939">
    <property type="entry name" value="Fum_Rdtase/Succ_DH_flav-like_C"/>
</dbReference>
<dbReference type="NCBIfam" id="TIGR00551">
    <property type="entry name" value="nadB"/>
    <property type="match status" value="1"/>
</dbReference>
<dbReference type="FunFam" id="1.20.58.100:FF:000002">
    <property type="entry name" value="L-aspartate oxidase"/>
    <property type="match status" value="1"/>
</dbReference>
<comment type="caution">
    <text evidence="17">The sequence shown here is derived from an EMBL/GenBank/DDBJ whole genome shotgun (WGS) entry which is preliminary data.</text>
</comment>
<dbReference type="PRINTS" id="PR00411">
    <property type="entry name" value="PNDRDTASEI"/>
</dbReference>
<dbReference type="Pfam" id="PF00890">
    <property type="entry name" value="FAD_binding_2"/>
    <property type="match status" value="1"/>
</dbReference>
<evidence type="ECO:0000256" key="5">
    <source>
        <dbReference type="ARBA" id="ARBA00021901"/>
    </source>
</evidence>
<dbReference type="EMBL" id="RKHR01000003">
    <property type="protein sequence ID" value="ROS04725.1"/>
    <property type="molecule type" value="Genomic_DNA"/>
</dbReference>
<evidence type="ECO:0000256" key="7">
    <source>
        <dbReference type="ARBA" id="ARBA00022642"/>
    </source>
</evidence>
<dbReference type="SUPFAM" id="SSF46977">
    <property type="entry name" value="Succinate dehydrogenase/fumarate reductase flavoprotein C-terminal domain"/>
    <property type="match status" value="1"/>
</dbReference>
<dbReference type="InterPro" id="IPR005288">
    <property type="entry name" value="NadB"/>
</dbReference>
<evidence type="ECO:0000256" key="6">
    <source>
        <dbReference type="ARBA" id="ARBA00022630"/>
    </source>
</evidence>
<evidence type="ECO:0000313" key="18">
    <source>
        <dbReference type="Proteomes" id="UP000275394"/>
    </source>
</evidence>
<evidence type="ECO:0000256" key="4">
    <source>
        <dbReference type="ARBA" id="ARBA00012173"/>
    </source>
</evidence>
<dbReference type="Pfam" id="PF02910">
    <property type="entry name" value="Succ_DH_flav_C"/>
    <property type="match status" value="1"/>
</dbReference>
<comment type="similarity">
    <text evidence="3 13">Belongs to the FAD-dependent oxidoreductase 2 family. NadB subfamily.</text>
</comment>
<dbReference type="NCBIfam" id="NF006567">
    <property type="entry name" value="PRK09077.1"/>
    <property type="match status" value="1"/>
</dbReference>
<evidence type="ECO:0000256" key="12">
    <source>
        <dbReference type="PIRSR" id="PIRSR000171-1"/>
    </source>
</evidence>
<keyword evidence="8 13" id="KW-0274">FAD</keyword>
<comment type="cofactor">
    <cofactor evidence="1 13">
        <name>FAD</name>
        <dbReference type="ChEBI" id="CHEBI:57692"/>
    </cofactor>
</comment>
<organism evidence="17 18">
    <name type="scientific">Sinobacterium caligoides</name>
    <dbReference type="NCBI Taxonomy" id="933926"/>
    <lineage>
        <taxon>Bacteria</taxon>
        <taxon>Pseudomonadati</taxon>
        <taxon>Pseudomonadota</taxon>
        <taxon>Gammaproteobacteria</taxon>
        <taxon>Cellvibrionales</taxon>
        <taxon>Spongiibacteraceae</taxon>
        <taxon>Sinobacterium</taxon>
    </lineage>
</organism>
<feature type="coiled-coil region" evidence="14">
    <location>
        <begin position="462"/>
        <end position="489"/>
    </location>
</feature>
<dbReference type="InterPro" id="IPR037099">
    <property type="entry name" value="Fum_R/Succ_DH_flav-like_C_sf"/>
</dbReference>
<dbReference type="PANTHER" id="PTHR42716:SF2">
    <property type="entry name" value="L-ASPARTATE OXIDASE, CHLOROPLASTIC"/>
    <property type="match status" value="1"/>
</dbReference>
<dbReference type="InterPro" id="IPR027477">
    <property type="entry name" value="Succ_DH/fumarate_Rdtase_cat_sf"/>
</dbReference>
<comment type="subcellular location">
    <subcellularLocation>
        <location evidence="13">Cytoplasm</location>
    </subcellularLocation>
</comment>
<comment type="function">
    <text evidence="13">Catalyzes the oxidation of L-aspartate to iminoaspartate.</text>
</comment>
<dbReference type="GO" id="GO:0008734">
    <property type="term" value="F:L-aspartate oxidase activity"/>
    <property type="evidence" value="ECO:0007669"/>
    <property type="project" value="UniProtKB-UniRule"/>
</dbReference>
<sequence length="548" mass="60474">MTEVKSMNSRDKRSEELQPDILVIGSGAAGLTAALQLAKSCKVAVICKGELNGGSTFYAQGGIAAVLDDDDSIEKHVNDTLTAGAGLCSSSAVDFTVRHSREAIEWLIDSQVNFSRREDKKRMGIADFHLTKEGGHSHRRIIHSADATGRAVSTTLTELAAKHPNITLLTNRVAVDVVIDESAIPRRCTGAYVLNRSSGHVELYQSKFTVLATGGASKVYLYTSNPDGASGDGIAIAWRAGCRVANMEFNQFHPTCLYHPQAKSFLVSEALRGEGAILKLANGERFMSRFHEKAELAPRDVVARAIDHEMKRLGEDCVYLDISHKSPEFLRSHFPTIMKRCLELGIDISKEPIPVVPAAHYTCGGVMVNHCGQTDVANLYAIGETTFTGLHGANRLASNSLLECLVYGRSTADDILANIGTTPHPKQASPWDESQVTDSDEDVVISHNWDELRRFMWDYVGIVRTDKRLQRALNRVKLLRQEIAEYYSNYKVSNDLLELRNLVQVAELIIHSAIARKESRGLHYTLDYPDTDDVLRDTILKPEPSSSR</sequence>
<dbReference type="SUPFAM" id="SSF56425">
    <property type="entry name" value="Succinate dehydrogenase/fumarate reductase flavoprotein, catalytic domain"/>
    <property type="match status" value="1"/>
</dbReference>
<reference evidence="17 18" key="1">
    <citation type="submission" date="2018-11" db="EMBL/GenBank/DDBJ databases">
        <title>Genomic Encyclopedia of Type Strains, Phase IV (KMG-IV): sequencing the most valuable type-strain genomes for metagenomic binning, comparative biology and taxonomic classification.</title>
        <authorList>
            <person name="Goeker M."/>
        </authorList>
    </citation>
    <scope>NUCLEOTIDE SEQUENCE [LARGE SCALE GENOMIC DNA]</scope>
    <source>
        <strain evidence="17 18">DSM 100316</strain>
    </source>
</reference>
<feature type="active site" description="Proton acceptor" evidence="12">
    <location>
        <position position="299"/>
    </location>
</feature>
<dbReference type="InterPro" id="IPR036188">
    <property type="entry name" value="FAD/NAD-bd_sf"/>
</dbReference>
<comment type="pathway">
    <text evidence="2 13">Cofactor biosynthesis; NAD(+) biosynthesis; iminoaspartate from L-aspartate (oxidase route): step 1/1.</text>
</comment>
<dbReference type="Gene3D" id="1.20.58.100">
    <property type="entry name" value="Fumarate reductase/succinate dehydrogenase flavoprotein-like, C-terminal domain"/>
    <property type="match status" value="1"/>
</dbReference>
<dbReference type="FunFam" id="3.90.700.10:FF:000002">
    <property type="entry name" value="L-aspartate oxidase"/>
    <property type="match status" value="1"/>
</dbReference>
<keyword evidence="9 13" id="KW-0560">Oxidoreductase</keyword>
<dbReference type="Gene3D" id="3.50.50.60">
    <property type="entry name" value="FAD/NAD(P)-binding domain"/>
    <property type="match status" value="1"/>
</dbReference>
<dbReference type="UniPathway" id="UPA00253">
    <property type="reaction ID" value="UER00326"/>
</dbReference>
<protein>
    <recommendedName>
        <fullName evidence="5 11">L-aspartate oxidase</fullName>
        <ecNumber evidence="4 11">1.4.3.16</ecNumber>
    </recommendedName>
</protein>
<evidence type="ECO:0000256" key="14">
    <source>
        <dbReference type="SAM" id="Coils"/>
    </source>
</evidence>
<evidence type="ECO:0000256" key="11">
    <source>
        <dbReference type="NCBIfam" id="TIGR00551"/>
    </source>
</evidence>
<evidence type="ECO:0000256" key="3">
    <source>
        <dbReference type="ARBA" id="ARBA00008562"/>
    </source>
</evidence>